<dbReference type="InterPro" id="IPR001347">
    <property type="entry name" value="SIS_dom"/>
</dbReference>
<dbReference type="Gene3D" id="3.40.50.10490">
    <property type="entry name" value="Glucose-6-phosphate isomerase like protein, domain 1"/>
    <property type="match status" value="1"/>
</dbReference>
<organism evidence="2 3">
    <name type="scientific">Oceanospirillum sediminis</name>
    <dbReference type="NCBI Taxonomy" id="2760088"/>
    <lineage>
        <taxon>Bacteria</taxon>
        <taxon>Pseudomonadati</taxon>
        <taxon>Pseudomonadota</taxon>
        <taxon>Gammaproteobacteria</taxon>
        <taxon>Oceanospirillales</taxon>
        <taxon>Oceanospirillaceae</taxon>
        <taxon>Oceanospirillum</taxon>
    </lineage>
</organism>
<dbReference type="PANTHER" id="PTHR30390:SF6">
    <property type="entry name" value="DNAA INITIATOR-ASSOCIATING PROTEIN DIAA"/>
    <property type="match status" value="1"/>
</dbReference>
<reference evidence="2 3" key="1">
    <citation type="submission" date="2020-08" db="EMBL/GenBank/DDBJ databases">
        <title>Oceanospirillum sp. nov. isolated from marine sediment.</title>
        <authorList>
            <person name="Ji X."/>
        </authorList>
    </citation>
    <scope>NUCLEOTIDE SEQUENCE [LARGE SCALE GENOMIC DNA]</scope>
    <source>
        <strain evidence="2 3">D5</strain>
    </source>
</reference>
<dbReference type="AlphaFoldDB" id="A0A839IJI2"/>
<dbReference type="EMBL" id="JACJFM010000002">
    <property type="protein sequence ID" value="MBB1485493.1"/>
    <property type="molecule type" value="Genomic_DNA"/>
</dbReference>
<dbReference type="SUPFAM" id="SSF53697">
    <property type="entry name" value="SIS domain"/>
    <property type="match status" value="1"/>
</dbReference>
<protein>
    <submittedName>
        <fullName evidence="2">SIS domain-containing protein</fullName>
    </submittedName>
</protein>
<dbReference type="PANTHER" id="PTHR30390">
    <property type="entry name" value="SEDOHEPTULOSE 7-PHOSPHATE ISOMERASE / DNAA INITIATOR-ASSOCIATING FACTOR FOR REPLICATION INITIATION"/>
    <property type="match status" value="1"/>
</dbReference>
<dbReference type="InterPro" id="IPR035461">
    <property type="entry name" value="GmhA/DiaA"/>
</dbReference>
<comment type="caution">
    <text evidence="2">The sequence shown here is derived from an EMBL/GenBank/DDBJ whole genome shotgun (WGS) entry which is preliminary data.</text>
</comment>
<proteinExistence type="predicted"/>
<sequence>MDLQDRIIANFHSSIDSQATASEMLPPLLEHASTLMVNCLINDNKIVCCGNGGSAALAQHFTSELLDKHDRDRPSLPAMNLSSDATSISAIANNSSFNEIYSRQVLALGQPGDILLVITSSCKSNNVVQAVQAAHERSMTVIAMTGGNGGDVASLLSADDFEIRAPAEHPVRIQEIHLLAMHCICDLIDYQLFGGMDEM</sequence>
<feature type="domain" description="SIS" evidence="1">
    <location>
        <begin position="36"/>
        <end position="198"/>
    </location>
</feature>
<dbReference type="PROSITE" id="PS51464">
    <property type="entry name" value="SIS"/>
    <property type="match status" value="1"/>
</dbReference>
<dbReference type="RefSeq" id="WP_182807268.1">
    <property type="nucleotide sequence ID" value="NZ_JACJFM010000002.1"/>
</dbReference>
<dbReference type="CDD" id="cd05006">
    <property type="entry name" value="SIS_GmhA"/>
    <property type="match status" value="1"/>
</dbReference>
<evidence type="ECO:0000259" key="1">
    <source>
        <dbReference type="PROSITE" id="PS51464"/>
    </source>
</evidence>
<accession>A0A839IJI2</accession>
<dbReference type="Pfam" id="PF13580">
    <property type="entry name" value="SIS_2"/>
    <property type="match status" value="1"/>
</dbReference>
<name>A0A839IJI2_9GAMM</name>
<evidence type="ECO:0000313" key="3">
    <source>
        <dbReference type="Proteomes" id="UP000565262"/>
    </source>
</evidence>
<dbReference type="InterPro" id="IPR050099">
    <property type="entry name" value="SIS_GmhA/DiaA_subfam"/>
</dbReference>
<evidence type="ECO:0000313" key="2">
    <source>
        <dbReference type="EMBL" id="MBB1485493.1"/>
    </source>
</evidence>
<keyword evidence="3" id="KW-1185">Reference proteome</keyword>
<dbReference type="InterPro" id="IPR046348">
    <property type="entry name" value="SIS_dom_sf"/>
</dbReference>
<gene>
    <name evidence="2" type="ORF">H4O21_02570</name>
</gene>
<dbReference type="Proteomes" id="UP000565262">
    <property type="component" value="Unassembled WGS sequence"/>
</dbReference>
<dbReference type="GO" id="GO:0097367">
    <property type="term" value="F:carbohydrate derivative binding"/>
    <property type="evidence" value="ECO:0007669"/>
    <property type="project" value="InterPro"/>
</dbReference>
<dbReference type="GO" id="GO:1901135">
    <property type="term" value="P:carbohydrate derivative metabolic process"/>
    <property type="evidence" value="ECO:0007669"/>
    <property type="project" value="InterPro"/>
</dbReference>